<name>A0A0D7ANT2_9AGAR</name>
<proteinExistence type="predicted"/>
<dbReference type="OrthoDB" id="3241977at2759"/>
<evidence type="ECO:0000313" key="1">
    <source>
        <dbReference type="EMBL" id="KIY53525.1"/>
    </source>
</evidence>
<dbReference type="EMBL" id="KN881613">
    <property type="protein sequence ID" value="KIY53525.1"/>
    <property type="molecule type" value="Genomic_DNA"/>
</dbReference>
<dbReference type="Proteomes" id="UP000054144">
    <property type="component" value="Unassembled WGS sequence"/>
</dbReference>
<accession>A0A0D7ANT2</accession>
<evidence type="ECO:0000313" key="2">
    <source>
        <dbReference type="Proteomes" id="UP000054144"/>
    </source>
</evidence>
<organism evidence="1 2">
    <name type="scientific">Fistulina hepatica ATCC 64428</name>
    <dbReference type="NCBI Taxonomy" id="1128425"/>
    <lineage>
        <taxon>Eukaryota</taxon>
        <taxon>Fungi</taxon>
        <taxon>Dikarya</taxon>
        <taxon>Basidiomycota</taxon>
        <taxon>Agaricomycotina</taxon>
        <taxon>Agaricomycetes</taxon>
        <taxon>Agaricomycetidae</taxon>
        <taxon>Agaricales</taxon>
        <taxon>Fistulinaceae</taxon>
        <taxon>Fistulina</taxon>
    </lineage>
</organism>
<sequence length="240" mass="26719">MTPTLREGNRICLVMKKKERSDMRVVVQPEWTAAAIASHPLSRLGSQISAGSTLGSYTSLCWLQYSVVAILPLRHSRCPLYKGCKESGGAAICMVRRKALINEQISVLTMRVIRASDSIFQRAGRWEAQTTRSILASWAGASLSFVWHGKRSLRLRTGPATERKDRFNGGTPNLCFNARPMRKGDPFMRTYDVDGAQEIELSNPINELAIVEIMLIDWASTLELESLLINEVVLLLISGL</sequence>
<reference evidence="1 2" key="1">
    <citation type="journal article" date="2015" name="Fungal Genet. Biol.">
        <title>Evolution of novel wood decay mechanisms in Agaricales revealed by the genome sequences of Fistulina hepatica and Cylindrobasidium torrendii.</title>
        <authorList>
            <person name="Floudas D."/>
            <person name="Held B.W."/>
            <person name="Riley R."/>
            <person name="Nagy L.G."/>
            <person name="Koehler G."/>
            <person name="Ransdell A.S."/>
            <person name="Younus H."/>
            <person name="Chow J."/>
            <person name="Chiniquy J."/>
            <person name="Lipzen A."/>
            <person name="Tritt A."/>
            <person name="Sun H."/>
            <person name="Haridas S."/>
            <person name="LaButti K."/>
            <person name="Ohm R.A."/>
            <person name="Kues U."/>
            <person name="Blanchette R.A."/>
            <person name="Grigoriev I.V."/>
            <person name="Minto R.E."/>
            <person name="Hibbett D.S."/>
        </authorList>
    </citation>
    <scope>NUCLEOTIDE SEQUENCE [LARGE SCALE GENOMIC DNA]</scope>
    <source>
        <strain evidence="1 2">ATCC 64428</strain>
    </source>
</reference>
<gene>
    <name evidence="1" type="ORF">FISHEDRAFT_55111</name>
</gene>
<protein>
    <submittedName>
        <fullName evidence="1">Uncharacterized protein</fullName>
    </submittedName>
</protein>
<dbReference type="AlphaFoldDB" id="A0A0D7ANT2"/>
<keyword evidence="2" id="KW-1185">Reference proteome</keyword>